<gene>
    <name evidence="1" type="ORF">SAMN05443244_0987</name>
</gene>
<dbReference type="SUPFAM" id="SSF55073">
    <property type="entry name" value="Nucleotide cyclase"/>
    <property type="match status" value="1"/>
</dbReference>
<evidence type="ECO:0000313" key="2">
    <source>
        <dbReference type="Proteomes" id="UP000182409"/>
    </source>
</evidence>
<dbReference type="Proteomes" id="UP000182409">
    <property type="component" value="Unassembled WGS sequence"/>
</dbReference>
<accession>A0A1H4K5B4</accession>
<organism evidence="1 2">
    <name type="scientific">Terriglobus roseus</name>
    <dbReference type="NCBI Taxonomy" id="392734"/>
    <lineage>
        <taxon>Bacteria</taxon>
        <taxon>Pseudomonadati</taxon>
        <taxon>Acidobacteriota</taxon>
        <taxon>Terriglobia</taxon>
        <taxon>Terriglobales</taxon>
        <taxon>Acidobacteriaceae</taxon>
        <taxon>Terriglobus</taxon>
    </lineage>
</organism>
<dbReference type="RefSeq" id="WP_074652606.1">
    <property type="nucleotide sequence ID" value="NZ_FNSD01000001.1"/>
</dbReference>
<sequence>MIPGPNPKAESDGGVAMLNDLAGELALELIEAADEALYRAKANGRNLVNALASTSNLVDMIRFERV</sequence>
<dbReference type="EMBL" id="FNSD01000001">
    <property type="protein sequence ID" value="SEB53112.1"/>
    <property type="molecule type" value="Genomic_DNA"/>
</dbReference>
<dbReference type="AlphaFoldDB" id="A0A1H4K5B4"/>
<evidence type="ECO:0000313" key="1">
    <source>
        <dbReference type="EMBL" id="SEB53112.1"/>
    </source>
</evidence>
<dbReference type="Gene3D" id="3.30.70.270">
    <property type="match status" value="1"/>
</dbReference>
<name>A0A1H4K5B4_9BACT</name>
<protein>
    <recommendedName>
        <fullName evidence="3">GGDEF domain-containing protein</fullName>
    </recommendedName>
</protein>
<dbReference type="InterPro" id="IPR043128">
    <property type="entry name" value="Rev_trsase/Diguanyl_cyclase"/>
</dbReference>
<evidence type="ECO:0008006" key="3">
    <source>
        <dbReference type="Google" id="ProtNLM"/>
    </source>
</evidence>
<reference evidence="1 2" key="1">
    <citation type="submission" date="2016-10" db="EMBL/GenBank/DDBJ databases">
        <authorList>
            <person name="de Groot N.N."/>
        </authorList>
    </citation>
    <scope>NUCLEOTIDE SEQUENCE [LARGE SCALE GENOMIC DNA]</scope>
    <source>
        <strain evidence="1 2">AB35.6</strain>
    </source>
</reference>
<dbReference type="InterPro" id="IPR029787">
    <property type="entry name" value="Nucleotide_cyclase"/>
</dbReference>
<proteinExistence type="predicted"/>